<feature type="signal peptide" evidence="1">
    <location>
        <begin position="1"/>
        <end position="19"/>
    </location>
</feature>
<evidence type="ECO:0000313" key="2">
    <source>
        <dbReference type="EMBL" id="MFC4263274.1"/>
    </source>
</evidence>
<comment type="caution">
    <text evidence="2">The sequence shown here is derived from an EMBL/GenBank/DDBJ whole genome shotgun (WGS) entry which is preliminary data.</text>
</comment>
<keyword evidence="1" id="KW-0732">Signal</keyword>
<evidence type="ECO:0000313" key="3">
    <source>
        <dbReference type="Proteomes" id="UP001595907"/>
    </source>
</evidence>
<organism evidence="2 3">
    <name type="scientific">Ferruginibacter yonginensis</name>
    <dbReference type="NCBI Taxonomy" id="1310416"/>
    <lineage>
        <taxon>Bacteria</taxon>
        <taxon>Pseudomonadati</taxon>
        <taxon>Bacteroidota</taxon>
        <taxon>Chitinophagia</taxon>
        <taxon>Chitinophagales</taxon>
        <taxon>Chitinophagaceae</taxon>
        <taxon>Ferruginibacter</taxon>
    </lineage>
</organism>
<evidence type="ECO:0000256" key="1">
    <source>
        <dbReference type="SAM" id="SignalP"/>
    </source>
</evidence>
<feature type="chain" id="PRO_5047460486" evidence="1">
    <location>
        <begin position="20"/>
        <end position="218"/>
    </location>
</feature>
<protein>
    <submittedName>
        <fullName evidence="2">Uncharacterized protein</fullName>
    </submittedName>
</protein>
<proteinExistence type="predicted"/>
<accession>A0ABV8QT38</accession>
<name>A0ABV8QT38_9BACT</name>
<gene>
    <name evidence="2" type="ORF">ACFOWM_10320</name>
</gene>
<dbReference type="RefSeq" id="WP_379709619.1">
    <property type="nucleotide sequence ID" value="NZ_JBHSCZ010000002.1"/>
</dbReference>
<reference evidence="3" key="1">
    <citation type="journal article" date="2019" name="Int. J. Syst. Evol. Microbiol.">
        <title>The Global Catalogue of Microorganisms (GCM) 10K type strain sequencing project: providing services to taxonomists for standard genome sequencing and annotation.</title>
        <authorList>
            <consortium name="The Broad Institute Genomics Platform"/>
            <consortium name="The Broad Institute Genome Sequencing Center for Infectious Disease"/>
            <person name="Wu L."/>
            <person name="Ma J."/>
        </authorList>
    </citation>
    <scope>NUCLEOTIDE SEQUENCE [LARGE SCALE GENOMIC DNA]</scope>
    <source>
        <strain evidence="3">CECT 8289</strain>
    </source>
</reference>
<dbReference type="EMBL" id="JBHSCZ010000002">
    <property type="protein sequence ID" value="MFC4263274.1"/>
    <property type="molecule type" value="Genomic_DNA"/>
</dbReference>
<dbReference type="Proteomes" id="UP001595907">
    <property type="component" value="Unassembled WGS sequence"/>
</dbReference>
<sequence length="218" mass="25743">MKKIFQILFFIFFSNAVVAQINYNSKINISTISFFKKFENLLHSKEFTSPKYITKRMLTQFVFDGFSKDDSLFYSNIIKDYFDTSKIKMLPDLEKYNKVNRVAAIAESKLLTVLLITSLHNIVNCVDNRLLFVMPLKTYNEINLDESNYSTAIENTYVAGFYKNQFYFPYILIKMNELETSIINLNILIKFQKYSEIKESFFNTEMLPIIKICEREVL</sequence>
<keyword evidence="3" id="KW-1185">Reference proteome</keyword>